<dbReference type="GO" id="GO:0050545">
    <property type="term" value="F:sulfopyruvate decarboxylase activity"/>
    <property type="evidence" value="ECO:0007669"/>
    <property type="project" value="UniProtKB-EC"/>
</dbReference>
<sequence>MREGCVLDRLAALGVDTVASLPCDRTQEFCALIPERLHAVNLTREEDGVGICAGLAMAGGRPVLHMQSSGLGNSLNAIMSLTVTFGLPLPVLASWRGVYREAIPAQVPFNRAVPGVLAALDIPYTVIRDPSDEGLIDEVVRDAYDNMRPHVGLILPSFWEGAEEACPAEQPFPPRARESALEYRRAFRDPVMTRYDAIRAIAAALDDEAVVANIGVPSKELYAANDRDLNFYMLGSYTQATPIGLGLAIATDRDIVVLDGDGSLLGTAVLPVVAAEAPENLTIVCLDNGAFGSTGNQPTPASGLVDMELLARAAGIRRTCKVQDERELKDAWESRGRGPTFIHVVLKPGNAVVPNIPLAPEEIRERFVRGLPWAAPAD</sequence>
<comment type="catalytic activity">
    <reaction evidence="6">
        <text>3-sulfopyruvate + H(+) = sulfoacetaldehyde + CO2</text>
        <dbReference type="Rhea" id="RHEA:20948"/>
        <dbReference type="ChEBI" id="CHEBI:15378"/>
        <dbReference type="ChEBI" id="CHEBI:16526"/>
        <dbReference type="ChEBI" id="CHEBI:57940"/>
        <dbReference type="ChEBI" id="CHEBI:58246"/>
        <dbReference type="EC" id="4.1.1.79"/>
    </reaction>
</comment>
<dbReference type="CDD" id="cd07035">
    <property type="entry name" value="TPP_PYR_POX_like"/>
    <property type="match status" value="1"/>
</dbReference>
<dbReference type="GO" id="GO:0019295">
    <property type="term" value="P:coenzyme M biosynthetic process"/>
    <property type="evidence" value="ECO:0007669"/>
    <property type="project" value="UniProtKB-KW"/>
</dbReference>
<comment type="caution">
    <text evidence="9">The sequence shown here is derived from an EMBL/GenBank/DDBJ whole genome shotgun (WGS) entry which is preliminary data.</text>
</comment>
<dbReference type="EMBL" id="VHLL01000001">
    <property type="protein sequence ID" value="MCT8336087.1"/>
    <property type="molecule type" value="Genomic_DNA"/>
</dbReference>
<evidence type="ECO:0000256" key="2">
    <source>
        <dbReference type="ARBA" id="ARBA00022793"/>
    </source>
</evidence>
<evidence type="ECO:0000313" key="10">
    <source>
        <dbReference type="Proteomes" id="UP001065682"/>
    </source>
</evidence>
<evidence type="ECO:0000256" key="3">
    <source>
        <dbReference type="ARBA" id="ARBA00023052"/>
    </source>
</evidence>
<dbReference type="InterPro" id="IPR012001">
    <property type="entry name" value="Thiamin_PyroP_enz_TPP-bd_dom"/>
</dbReference>
<name>A0A9E5DC19_9EURY</name>
<dbReference type="AlphaFoldDB" id="A0A9E5DC19"/>
<evidence type="ECO:0000259" key="8">
    <source>
        <dbReference type="Pfam" id="PF02776"/>
    </source>
</evidence>
<keyword evidence="3" id="KW-0786">Thiamine pyrophosphate</keyword>
<organism evidence="9 10">
    <name type="scientific">Methanoculleus formosensis</name>
    <dbReference type="NCBI Taxonomy" id="2590886"/>
    <lineage>
        <taxon>Archaea</taxon>
        <taxon>Methanobacteriati</taxon>
        <taxon>Methanobacteriota</taxon>
        <taxon>Stenosarchaea group</taxon>
        <taxon>Methanomicrobia</taxon>
        <taxon>Methanomicrobiales</taxon>
        <taxon>Methanomicrobiaceae</taxon>
        <taxon>Methanoculleus</taxon>
    </lineage>
</organism>
<dbReference type="InterPro" id="IPR029061">
    <property type="entry name" value="THDP-binding"/>
</dbReference>
<keyword evidence="4 9" id="KW-0456">Lyase</keyword>
<dbReference type="InterPro" id="IPR022494">
    <property type="entry name" value="Sulfopyruvate_deCO2ase_bsu"/>
</dbReference>
<dbReference type="Pfam" id="PF02776">
    <property type="entry name" value="TPP_enzyme_N"/>
    <property type="match status" value="1"/>
</dbReference>
<dbReference type="PANTHER" id="PTHR42818">
    <property type="entry name" value="SULFOPYRUVATE DECARBOXYLASE SUBUNIT ALPHA"/>
    <property type="match status" value="1"/>
</dbReference>
<keyword evidence="10" id="KW-1185">Reference proteome</keyword>
<evidence type="ECO:0000259" key="7">
    <source>
        <dbReference type="Pfam" id="PF02775"/>
    </source>
</evidence>
<reference evidence="9" key="1">
    <citation type="submission" date="2019-06" db="EMBL/GenBank/DDBJ databases">
        <title>Methanoculleus strain from Tamsui River, Taipei, Taiwan.</title>
        <authorList>
            <person name="You Y.-T."/>
            <person name="Chen S.-C."/>
            <person name="Lai S.-J."/>
            <person name="Lee Y.-C."/>
            <person name="Lai M.-C."/>
        </authorList>
    </citation>
    <scope>NUCLEOTIDE SEQUENCE</scope>
    <source>
        <strain evidence="9">Afa-1</strain>
    </source>
</reference>
<evidence type="ECO:0000256" key="5">
    <source>
        <dbReference type="ARBA" id="ARBA00038875"/>
    </source>
</evidence>
<accession>A0A9E5DC19</accession>
<dbReference type="EC" id="4.1.1.79" evidence="5"/>
<protein>
    <recommendedName>
        <fullName evidence="5">sulfopyruvate decarboxylase</fullName>
        <ecNumber evidence="5">4.1.1.79</ecNumber>
    </recommendedName>
</protein>
<dbReference type="PANTHER" id="PTHR42818:SF1">
    <property type="entry name" value="SULFOPYRUVATE DECARBOXYLASE"/>
    <property type="match status" value="1"/>
</dbReference>
<evidence type="ECO:0000256" key="1">
    <source>
        <dbReference type="ARBA" id="ARBA00022545"/>
    </source>
</evidence>
<dbReference type="InterPro" id="IPR022502">
    <property type="entry name" value="Sulfopyruvate_deCO2ase_alpha"/>
</dbReference>
<dbReference type="Pfam" id="PF02775">
    <property type="entry name" value="TPP_enzyme_C"/>
    <property type="match status" value="1"/>
</dbReference>
<evidence type="ECO:0000256" key="6">
    <source>
        <dbReference type="ARBA" id="ARBA00048551"/>
    </source>
</evidence>
<evidence type="ECO:0000313" key="9">
    <source>
        <dbReference type="EMBL" id="MCT8336087.1"/>
    </source>
</evidence>
<dbReference type="GO" id="GO:0030976">
    <property type="term" value="F:thiamine pyrophosphate binding"/>
    <property type="evidence" value="ECO:0007669"/>
    <property type="project" value="InterPro"/>
</dbReference>
<evidence type="ECO:0000256" key="4">
    <source>
        <dbReference type="ARBA" id="ARBA00023239"/>
    </source>
</evidence>
<gene>
    <name evidence="9" type="primary">comE</name>
    <name evidence="9" type="ORF">FKB36_00875</name>
</gene>
<dbReference type="Proteomes" id="UP001065682">
    <property type="component" value="Unassembled WGS sequence"/>
</dbReference>
<dbReference type="NCBIfam" id="TIGR03845">
    <property type="entry name" value="sulfopyru_alph"/>
    <property type="match status" value="1"/>
</dbReference>
<dbReference type="InterPro" id="IPR011766">
    <property type="entry name" value="TPP_enzyme_TPP-bd"/>
</dbReference>
<dbReference type="CDD" id="cd03372">
    <property type="entry name" value="TPP_ComE"/>
    <property type="match status" value="1"/>
</dbReference>
<proteinExistence type="predicted"/>
<dbReference type="SUPFAM" id="SSF52518">
    <property type="entry name" value="Thiamin diphosphate-binding fold (THDP-binding)"/>
    <property type="match status" value="2"/>
</dbReference>
<feature type="domain" description="Thiamine pyrophosphate enzyme TPP-binding" evidence="7">
    <location>
        <begin position="229"/>
        <end position="344"/>
    </location>
</feature>
<keyword evidence="1" id="KW-0174">Coenzyme M biosynthesis</keyword>
<dbReference type="InterPro" id="IPR051818">
    <property type="entry name" value="TPP_dependent_decarboxylase"/>
</dbReference>
<dbReference type="RefSeq" id="WP_261596139.1">
    <property type="nucleotide sequence ID" value="NZ_VHLL01000001.1"/>
</dbReference>
<dbReference type="NCBIfam" id="TIGR03846">
    <property type="entry name" value="sulfopy_beta"/>
    <property type="match status" value="1"/>
</dbReference>
<dbReference type="Gene3D" id="3.40.50.970">
    <property type="match status" value="2"/>
</dbReference>
<feature type="domain" description="Thiamine pyrophosphate enzyme N-terminal TPP-binding" evidence="8">
    <location>
        <begin position="6"/>
        <end position="101"/>
    </location>
</feature>
<keyword evidence="2" id="KW-0210">Decarboxylase</keyword>